<feature type="signal peptide" evidence="1">
    <location>
        <begin position="1"/>
        <end position="20"/>
    </location>
</feature>
<evidence type="ECO:0008006" key="3">
    <source>
        <dbReference type="Google" id="ProtNLM"/>
    </source>
</evidence>
<name>A0A7C4XKK1_UNCW3</name>
<evidence type="ECO:0000313" key="2">
    <source>
        <dbReference type="EMBL" id="HGV97437.1"/>
    </source>
</evidence>
<evidence type="ECO:0000256" key="1">
    <source>
        <dbReference type="SAM" id="SignalP"/>
    </source>
</evidence>
<proteinExistence type="predicted"/>
<keyword evidence="1" id="KW-0732">Signal</keyword>
<feature type="chain" id="PRO_5027679587" description="T9SS type A sorting domain-containing protein" evidence="1">
    <location>
        <begin position="21"/>
        <end position="1424"/>
    </location>
</feature>
<comment type="caution">
    <text evidence="2">The sequence shown here is derived from an EMBL/GenBank/DDBJ whole genome shotgun (WGS) entry which is preliminary data.</text>
</comment>
<accession>A0A7C4XKK1</accession>
<protein>
    <recommendedName>
        <fullName evidence="3">T9SS type A sorting domain-containing protein</fullName>
    </recommendedName>
</protein>
<organism evidence="2">
    <name type="scientific">candidate division WOR-3 bacterium</name>
    <dbReference type="NCBI Taxonomy" id="2052148"/>
    <lineage>
        <taxon>Bacteria</taxon>
        <taxon>Bacteria division WOR-3</taxon>
    </lineage>
</organism>
<dbReference type="SUPFAM" id="SSF110296">
    <property type="entry name" value="Oligoxyloglucan reducing end-specific cellobiohydrolase"/>
    <property type="match status" value="2"/>
</dbReference>
<dbReference type="SUPFAM" id="SSF50939">
    <property type="entry name" value="Sialidases"/>
    <property type="match status" value="1"/>
</dbReference>
<dbReference type="InterPro" id="IPR036278">
    <property type="entry name" value="Sialidase_sf"/>
</dbReference>
<dbReference type="EMBL" id="DTGZ01000073">
    <property type="protein sequence ID" value="HGV97437.1"/>
    <property type="molecule type" value="Genomic_DNA"/>
</dbReference>
<sequence length="1424" mass="159526">MKSMRFVPLGTLMSVLFLSAQSLIINTPNGGENWTVGNKHPIHWDWSGSITSVRIDYSTDGGNNWILIASSTQNDGDYLWTVPNSVSQNCFIKISSTANPAIYDLSDASFSIIRPVINIKKPDGDEILRIGEYYPIHWDWTGQFSNVKIEYSTDGGSSWTTIIASTANDGEHYWQIPNAPSNNCRLKITNTTDPECYNISDNNFTIAVNTITVLQPNGGENYTIGQVYPIYWDWTGSFANVKIEYSTDGGGTWTQIAGSTPNDGSYNWTIPNTPANSCRIRITNTADANCYDISDANFTILATGIEVVNPNGGEIYVVGDACPIHWNWLGTISNVKIEYSSDGGGTWNQIVSSTTNDGDYIWTVPNIPSTQCRIKITNLADPNCWDISNTNFTVQSPSFVIFDPDSGKQLIAGETYPVHWNWRGTVSSVKLELWYKTQTGVQWWTITNSTSNDGSHYFTVPYYISDSCGIKLTSNDDANCYTLSEVFKIIRPTITVVYPNGGEILMEGEDFEIIWNSNGNFPNVMLQYSIDGGSNWQTIVSSTSNDGSYHWNVPSGVWPNCLLKVINTTDIDCYDVSNSPFFIIRDTIRVVRPAYGDTFFIKHYHPIYWKCIDGFPTARIEYNFGTITPATPNTGYYIWKCDTLQTATAFINVMSNLNWGTYDLSDQFVIADTTSLTQPIRALAPLAGDTFVVGGKCGITWHYRVTPPSNISLWYSIDNGPWVGIASVSGTSEKYEWTVPNYITNNCRVKVENSITPSFSIILQKIKILSPTAVKEWIVGRKYFILWNWTGGFDNAVIDYSYDGGATWVNIASPTPNDGEYEWTIPNAPSTHCLIRIRNYENPNVEAISDTFTIKPQEISVFYPISSDSFIVGRKYYITWDYTGVFSSVNIEYSIDGGLNWIPVASNVSNNQYYEWTIPNTPSNQAVVRVINSANIDAFGVSDTFKIIPQTIEVTSPVINAQWIIGRKYFIAWRYTGAFPNAKIEYSYDGGNSWNTIVESATNSNSYEWTIPNTPSDNCLVKVSNYNNLNVYDLSDQFQIPLQVINITSPKNGDQLISGRKYYITWQWIGNFSTVDIQYSTDNGGTWTYVANNVTNNGNYEWTVPTANSTTSLVKLTNPQNPNVYDISDVFAILPQAITITSPVFGDTLISGRKYYLTWRTKGSFSNADLWYSLDGGQNWAVIATNVQNNGYYEWSMPEVISNFARIKIANNAQNSIFATSDTFVIAKPILEITSPAMGNVWYQNRKYYLTWNQLGVISQVNLFYSLNGGGDWTQIVANQQNQGNYEWTIPSGISSENARIRLVSSSNSSISYVSDSFVIRVTGIEEAGIVKIPNEFDLQGFRPNPFSKCGEIKLAVPVPSWINLVLYDITGRIVDKIYEGIINPGYHTIVYKHNLPRGVYFLRLEAKTGQEKLYGCVVKVLKI</sequence>
<gene>
    <name evidence="2" type="ORF">ENV60_03960</name>
</gene>
<reference evidence="2" key="1">
    <citation type="journal article" date="2020" name="mSystems">
        <title>Genome- and Community-Level Interaction Insights into Carbon Utilization and Element Cycling Functions of Hydrothermarchaeota in Hydrothermal Sediment.</title>
        <authorList>
            <person name="Zhou Z."/>
            <person name="Liu Y."/>
            <person name="Xu W."/>
            <person name="Pan J."/>
            <person name="Luo Z.H."/>
            <person name="Li M."/>
        </authorList>
    </citation>
    <scope>NUCLEOTIDE SEQUENCE [LARGE SCALE GENOMIC DNA]</scope>
    <source>
        <strain evidence="2">SpSt-774</strain>
    </source>
</reference>